<reference evidence="1 2" key="1">
    <citation type="submission" date="2018-03" db="EMBL/GenBank/DDBJ databases">
        <title>The ancient ancestry and fast evolution of plastids.</title>
        <authorList>
            <person name="Moore K.R."/>
            <person name="Magnabosco C."/>
            <person name="Momper L."/>
            <person name="Gold D.A."/>
            <person name="Bosak T."/>
            <person name="Fournier G.P."/>
        </authorList>
    </citation>
    <scope>NUCLEOTIDE SEQUENCE [LARGE SCALE GENOMIC DNA]</scope>
    <source>
        <strain evidence="1 2">CCALA 037</strain>
    </source>
</reference>
<organism evidence="1 2">
    <name type="scientific">Chamaesiphon polymorphus CCALA 037</name>
    <dbReference type="NCBI Taxonomy" id="2107692"/>
    <lineage>
        <taxon>Bacteria</taxon>
        <taxon>Bacillati</taxon>
        <taxon>Cyanobacteriota</taxon>
        <taxon>Cyanophyceae</taxon>
        <taxon>Gomontiellales</taxon>
        <taxon>Chamaesiphonaceae</taxon>
        <taxon>Chamaesiphon</taxon>
    </lineage>
</organism>
<evidence type="ECO:0000313" key="2">
    <source>
        <dbReference type="Proteomes" id="UP000238937"/>
    </source>
</evidence>
<dbReference type="AlphaFoldDB" id="A0A2T1FBB4"/>
<keyword evidence="2" id="KW-1185">Reference proteome</keyword>
<dbReference type="RefSeq" id="WP_106312224.1">
    <property type="nucleotide sequence ID" value="NZ_PVWO01000592.1"/>
</dbReference>
<dbReference type="Proteomes" id="UP000238937">
    <property type="component" value="Unassembled WGS sequence"/>
</dbReference>
<evidence type="ECO:0000313" key="1">
    <source>
        <dbReference type="EMBL" id="PSB42271.1"/>
    </source>
</evidence>
<gene>
    <name evidence="1" type="ORF">C7B77_26830</name>
</gene>
<name>A0A2T1FBB4_9CYAN</name>
<accession>A0A2T1FBB4</accession>
<dbReference type="EMBL" id="PVWO01000592">
    <property type="protein sequence ID" value="PSB42271.1"/>
    <property type="molecule type" value="Genomic_DNA"/>
</dbReference>
<sequence>MPQLLDRSQVSTTIAVPLDLIEAETLSLLGVEIIDIQDNIDDCIPEGDIRYWVQRGETELLGGISHWGERFDTPDSPIGSYATLFIAATSYLPRGEVKSAYRKAEALLTERFASAVDYM</sequence>
<protein>
    <submittedName>
        <fullName evidence="1">Uncharacterized protein</fullName>
    </submittedName>
</protein>
<proteinExistence type="predicted"/>
<comment type="caution">
    <text evidence="1">The sequence shown here is derived from an EMBL/GenBank/DDBJ whole genome shotgun (WGS) entry which is preliminary data.</text>
</comment>